<comment type="caution">
    <text evidence="2">The sequence shown here is derived from an EMBL/GenBank/DDBJ whole genome shotgun (WGS) entry which is preliminary data.</text>
</comment>
<sequence length="210" mass="22761">MSTEAAEASEITYESGHVKGVAVALVTQNKDDAGLCRVKVSYPWHDQPGESYWARLAVPMAGNGRGTVFIPEVGDEVLVGFEREDLRFPYILGALWNGQDKPPVANTDGKNDKRMVKSRKHHYLLFDDGAQGVVELAHENGAVVRFTDDSIEVKDSGGNRLKIEKSGTVTLEATMQLNLKAPVISIQASGTLELKANATLTVRGALVNIN</sequence>
<reference evidence="2" key="1">
    <citation type="submission" date="2016-10" db="EMBL/GenBank/DDBJ databases">
        <authorList>
            <person name="Varghese N."/>
            <person name="Submissions S."/>
        </authorList>
    </citation>
    <scope>NUCLEOTIDE SEQUENCE [LARGE SCALE GENOMIC DNA]</scope>
    <source>
        <strain evidence="2">YR281</strain>
    </source>
</reference>
<protein>
    <recommendedName>
        <fullName evidence="1">Gp5/Type VI secretion system Vgr protein OB-fold domain-containing protein</fullName>
    </recommendedName>
</protein>
<dbReference type="Pfam" id="PF04717">
    <property type="entry name" value="Phage_base_V"/>
    <property type="match status" value="1"/>
</dbReference>
<evidence type="ECO:0000313" key="3">
    <source>
        <dbReference type="Proteomes" id="UP000198900"/>
    </source>
</evidence>
<name>A0A7Z7BH66_9BURK</name>
<keyword evidence="3" id="KW-1185">Reference proteome</keyword>
<dbReference type="SUPFAM" id="SSF69349">
    <property type="entry name" value="Phage fibre proteins"/>
    <property type="match status" value="1"/>
</dbReference>
<evidence type="ECO:0000259" key="1">
    <source>
        <dbReference type="Pfam" id="PF04717"/>
    </source>
</evidence>
<evidence type="ECO:0000313" key="2">
    <source>
        <dbReference type="EMBL" id="SDJ22162.1"/>
    </source>
</evidence>
<dbReference type="InterPro" id="IPR006531">
    <property type="entry name" value="Gp5/Vgr_OB"/>
</dbReference>
<feature type="domain" description="Gp5/Type VI secretion system Vgr protein OB-fold" evidence="1">
    <location>
        <begin position="24"/>
        <end position="96"/>
    </location>
</feature>
<dbReference type="EMBL" id="FNDI01000038">
    <property type="protein sequence ID" value="SDJ22162.1"/>
    <property type="molecule type" value="Genomic_DNA"/>
</dbReference>
<accession>A0A7Z7BH66</accession>
<dbReference type="Proteomes" id="UP000198900">
    <property type="component" value="Unassembled WGS sequence"/>
</dbReference>
<proteinExistence type="predicted"/>
<dbReference type="RefSeq" id="WP_091789262.1">
    <property type="nucleotide sequence ID" value="NZ_FNDI01000038.1"/>
</dbReference>
<dbReference type="AlphaFoldDB" id="A0A7Z7BH66"/>
<dbReference type="InterPro" id="IPR037026">
    <property type="entry name" value="Vgr_OB-fold_dom_sf"/>
</dbReference>
<organism evidence="2 3">
    <name type="scientific">Paraburkholderia steynii</name>
    <dbReference type="NCBI Taxonomy" id="1245441"/>
    <lineage>
        <taxon>Bacteria</taxon>
        <taxon>Pseudomonadati</taxon>
        <taxon>Pseudomonadota</taxon>
        <taxon>Betaproteobacteria</taxon>
        <taxon>Burkholderiales</taxon>
        <taxon>Burkholderiaceae</taxon>
        <taxon>Paraburkholderia</taxon>
    </lineage>
</organism>
<gene>
    <name evidence="2" type="ORF">SAMN04487926_13810</name>
</gene>
<dbReference type="Gene3D" id="2.40.50.230">
    <property type="entry name" value="Gp5 N-terminal domain"/>
    <property type="match status" value="1"/>
</dbReference>
<dbReference type="SUPFAM" id="SSF69255">
    <property type="entry name" value="gp5 N-terminal domain-like"/>
    <property type="match status" value="1"/>
</dbReference>